<dbReference type="InterPro" id="IPR036188">
    <property type="entry name" value="FAD/NAD-bd_sf"/>
</dbReference>
<dbReference type="SUPFAM" id="SSF51905">
    <property type="entry name" value="FAD/NAD(P)-binding domain"/>
    <property type="match status" value="1"/>
</dbReference>
<keyword evidence="2" id="KW-1185">Reference proteome</keyword>
<organism evidence="1 2">
    <name type="scientific">Synechococcus phage S-SRM01</name>
    <dbReference type="NCBI Taxonomy" id="2781608"/>
    <lineage>
        <taxon>Viruses</taxon>
        <taxon>Duplodnaviria</taxon>
        <taxon>Heunggongvirae</taxon>
        <taxon>Uroviricota</taxon>
        <taxon>Caudoviricetes</taxon>
        <taxon>Pantevenvirales</taxon>
        <taxon>Kyanoviridae</taxon>
        <taxon>Serangoonvirus</taxon>
        <taxon>Serangoonvirus essarone</taxon>
    </lineage>
</organism>
<accession>A0A879R2Y8</accession>
<dbReference type="InterPro" id="IPR006905">
    <property type="entry name" value="Flavin_halogenase"/>
</dbReference>
<protein>
    <submittedName>
        <fullName evidence="1">Flavin-dependent halogenase</fullName>
    </submittedName>
</protein>
<dbReference type="Pfam" id="PF04820">
    <property type="entry name" value="Trp_halogenase"/>
    <property type="match status" value="1"/>
</dbReference>
<evidence type="ECO:0000313" key="2">
    <source>
        <dbReference type="Proteomes" id="UP000664915"/>
    </source>
</evidence>
<name>A0A879R2Y8_9CAUD</name>
<sequence>MKKFVILGSGTSGLIAATMIKKRWGDEVSVSLYYDAKKKNIAVGESTTPIVTYFLKKYLDVDISEFLKDTGSTVKLGINFKDWIPGVEYFHGFPELDFSNTHYPESLYSILIGDYDGGMNYSKATTTLPSHTFRFVHALHIDTQILSQYLQEKIEDQIEIIDDIAEKVNSDGENIQSIIFQKSGEVTADFYIDASGFNSLLLKELNPKWKDISDYLPINRAIPQQIPYQFTEVPSYTLAEATENGWIWQIPIGNRYGTGYLYSSRFTSDEEAREKYNQWMLDNFNVELQTDRIIHYNPGYYENHWIGNCMAVGLSSGFVEPLESTGIHIIVQQMKDFIDYNPTLSNLKYNRMECNRRCNSLYKEVVEFVCLHYNTNRTDSDFWRYMTSHKSEWVEAFDQKCREEFLEETSIEREKEFWHVDSYIQVAQGLRMFNPESIRKFINSLPNGNEILENCRLRYEEVQRAKKQNMNVPHRSVLNGSVIIN</sequence>
<evidence type="ECO:0000313" key="1">
    <source>
        <dbReference type="EMBL" id="QPX48017.1"/>
    </source>
</evidence>
<proteinExistence type="predicted"/>
<dbReference type="KEGG" id="vg:77946222"/>
<dbReference type="PANTHER" id="PTHR43747">
    <property type="entry name" value="FAD-BINDING PROTEIN"/>
    <property type="match status" value="1"/>
</dbReference>
<dbReference type="EMBL" id="MW015081">
    <property type="protein sequence ID" value="QPX48017.1"/>
    <property type="molecule type" value="Genomic_DNA"/>
</dbReference>
<dbReference type="PANTHER" id="PTHR43747:SF4">
    <property type="entry name" value="FLAVIN-DEPENDENT TRYPTOPHAN HALOGENASE"/>
    <property type="match status" value="1"/>
</dbReference>
<dbReference type="GO" id="GO:0004497">
    <property type="term" value="F:monooxygenase activity"/>
    <property type="evidence" value="ECO:0007669"/>
    <property type="project" value="InterPro"/>
</dbReference>
<dbReference type="InterPro" id="IPR050816">
    <property type="entry name" value="Flavin-dep_Halogenase_NPB"/>
</dbReference>
<dbReference type="Proteomes" id="UP000664915">
    <property type="component" value="Segment"/>
</dbReference>
<dbReference type="GeneID" id="77946222"/>
<dbReference type="RefSeq" id="YP_010670027.1">
    <property type="nucleotide sequence ID" value="NC_070963.1"/>
</dbReference>
<reference evidence="1" key="1">
    <citation type="submission" date="2020-09" db="EMBL/GenBank/DDBJ databases">
        <authorList>
            <person name="Zhang D."/>
            <person name="Hatherill J.R."/>
            <person name="Ramirez J.F."/>
            <person name="Edinger B."/>
            <person name="Balarin R."/>
            <person name="Sullivan A."/>
            <person name="Humpal K.M."/>
            <person name="Guseva A."/>
            <person name="Butela K.A."/>
            <person name="Garlena R.A."/>
            <person name="Russell D.A."/>
            <person name="Pope W.H."/>
            <person name="Jacobs-Sera D."/>
            <person name="Hatfull G.F."/>
        </authorList>
    </citation>
    <scope>NUCLEOTIDE SEQUENCE</scope>
</reference>
<dbReference type="Gene3D" id="3.50.50.60">
    <property type="entry name" value="FAD/NAD(P)-binding domain"/>
    <property type="match status" value="1"/>
</dbReference>